<dbReference type="Proteomes" id="UP000019471">
    <property type="component" value="Unassembled WGS sequence"/>
</dbReference>
<dbReference type="RefSeq" id="XP_007752106.1">
    <property type="nucleotide sequence ID" value="XM_007753916.1"/>
</dbReference>
<protein>
    <submittedName>
        <fullName evidence="4">Uncharacterized protein</fullName>
    </submittedName>
</protein>
<gene>
    <name evidence="4" type="ORF">A1O5_13350</name>
</gene>
<dbReference type="SMART" id="SM00248">
    <property type="entry name" value="ANK"/>
    <property type="match status" value="4"/>
</dbReference>
<dbReference type="PANTHER" id="PTHR24198">
    <property type="entry name" value="ANKYRIN REPEAT AND PROTEIN KINASE DOMAIN-CONTAINING PROTEIN"/>
    <property type="match status" value="1"/>
</dbReference>
<dbReference type="InterPro" id="IPR002110">
    <property type="entry name" value="Ankyrin_rpt"/>
</dbReference>
<dbReference type="OrthoDB" id="5416972at2759"/>
<keyword evidence="5" id="KW-1185">Reference proteome</keyword>
<dbReference type="AlphaFoldDB" id="W9VMS4"/>
<evidence type="ECO:0000256" key="2">
    <source>
        <dbReference type="ARBA" id="ARBA00023043"/>
    </source>
</evidence>
<evidence type="ECO:0000256" key="1">
    <source>
        <dbReference type="ARBA" id="ARBA00022737"/>
    </source>
</evidence>
<dbReference type="HOGENOM" id="CLU_626999_0_0_1"/>
<evidence type="ECO:0000313" key="5">
    <source>
        <dbReference type="Proteomes" id="UP000019471"/>
    </source>
</evidence>
<reference evidence="4 5" key="1">
    <citation type="submission" date="2013-03" db="EMBL/GenBank/DDBJ databases">
        <title>The Genome Sequence of Cladophialophora psammophila CBS 110553.</title>
        <authorList>
            <consortium name="The Broad Institute Genomics Platform"/>
            <person name="Cuomo C."/>
            <person name="de Hoog S."/>
            <person name="Gorbushina A."/>
            <person name="Walker B."/>
            <person name="Young S.K."/>
            <person name="Zeng Q."/>
            <person name="Gargeya S."/>
            <person name="Fitzgerald M."/>
            <person name="Haas B."/>
            <person name="Abouelleil A."/>
            <person name="Allen A.W."/>
            <person name="Alvarado L."/>
            <person name="Arachchi H.M."/>
            <person name="Berlin A.M."/>
            <person name="Chapman S.B."/>
            <person name="Gainer-Dewar J."/>
            <person name="Goldberg J."/>
            <person name="Griggs A."/>
            <person name="Gujja S."/>
            <person name="Hansen M."/>
            <person name="Howarth C."/>
            <person name="Imamovic A."/>
            <person name="Ireland A."/>
            <person name="Larimer J."/>
            <person name="McCowan C."/>
            <person name="Murphy C."/>
            <person name="Pearson M."/>
            <person name="Poon T.W."/>
            <person name="Priest M."/>
            <person name="Roberts A."/>
            <person name="Saif S."/>
            <person name="Shea T."/>
            <person name="Sisk P."/>
            <person name="Sykes S."/>
            <person name="Wortman J."/>
            <person name="Nusbaum C."/>
            <person name="Birren B."/>
        </authorList>
    </citation>
    <scope>NUCLEOTIDE SEQUENCE [LARGE SCALE GENOMIC DNA]</scope>
    <source>
        <strain evidence="4 5">CBS 110553</strain>
    </source>
</reference>
<dbReference type="PROSITE" id="PS50297">
    <property type="entry name" value="ANK_REP_REGION"/>
    <property type="match status" value="1"/>
</dbReference>
<dbReference type="Pfam" id="PF13857">
    <property type="entry name" value="Ank_5"/>
    <property type="match status" value="1"/>
</dbReference>
<evidence type="ECO:0000313" key="4">
    <source>
        <dbReference type="EMBL" id="EXJ53416.1"/>
    </source>
</evidence>
<dbReference type="SUPFAM" id="SSF48403">
    <property type="entry name" value="Ankyrin repeat"/>
    <property type="match status" value="1"/>
</dbReference>
<feature type="repeat" description="ANK" evidence="3">
    <location>
        <begin position="229"/>
        <end position="261"/>
    </location>
</feature>
<evidence type="ECO:0000256" key="3">
    <source>
        <dbReference type="PROSITE-ProRule" id="PRU00023"/>
    </source>
</evidence>
<sequence length="437" mass="48676">MFETVLIVAIAARSVDFVEALLDAQVVAQFSSAKWSMVALTSAAEWSQLDVFKKILKISAPLSLDDAHTVLGLTIQYKGHSQLAIALAFIEYLDEHGTIKEVVNYREPSACAPFCDKKHDHFFYPTQFWNAVDERAYDIANILASYEDTEADGLPTTLFHVIKTLKANMLSQLHFLFNLGPQHSKYVCDPVRGVNALHVVVESSGSSVLKTVLEWFAEMGEDINAPDKNGATALHFGAFCPSLDAVELLIRYGADPGVIDSRGLTAYDMALGLARYAATQMSEFTGQGVTSVVTMRERRPRETDERRATVEFTRQMCGIFVQLSKPGSQWRPEDAVGLVEDPPPPDGVVKGLVPISASILFSECKEYEAENVPLQAWARLEEGKVGFCVNIRLLDEFTRDQLMFVAMETLHGRDGSICQEFTMSPYLYRNEIYPVRH</sequence>
<dbReference type="PROSITE" id="PS50088">
    <property type="entry name" value="ANK_REPEAT"/>
    <property type="match status" value="1"/>
</dbReference>
<keyword evidence="2 3" id="KW-0040">ANK repeat</keyword>
<dbReference type="STRING" id="1182543.W9VMS4"/>
<comment type="caution">
    <text evidence="4">The sequence shown here is derived from an EMBL/GenBank/DDBJ whole genome shotgun (WGS) entry which is preliminary data.</text>
</comment>
<dbReference type="EMBL" id="AMGX01000047">
    <property type="protein sequence ID" value="EXJ53416.1"/>
    <property type="molecule type" value="Genomic_DNA"/>
</dbReference>
<proteinExistence type="predicted"/>
<dbReference type="Gene3D" id="1.25.40.20">
    <property type="entry name" value="Ankyrin repeat-containing domain"/>
    <property type="match status" value="1"/>
</dbReference>
<dbReference type="InterPro" id="IPR036770">
    <property type="entry name" value="Ankyrin_rpt-contain_sf"/>
</dbReference>
<accession>W9VMS4</accession>
<keyword evidence="1" id="KW-0677">Repeat</keyword>
<name>W9VMS4_9EURO</name>
<dbReference type="GeneID" id="19198033"/>
<organism evidence="4 5">
    <name type="scientific">Cladophialophora psammophila CBS 110553</name>
    <dbReference type="NCBI Taxonomy" id="1182543"/>
    <lineage>
        <taxon>Eukaryota</taxon>
        <taxon>Fungi</taxon>
        <taxon>Dikarya</taxon>
        <taxon>Ascomycota</taxon>
        <taxon>Pezizomycotina</taxon>
        <taxon>Eurotiomycetes</taxon>
        <taxon>Chaetothyriomycetidae</taxon>
        <taxon>Chaetothyriales</taxon>
        <taxon>Herpotrichiellaceae</taxon>
        <taxon>Cladophialophora</taxon>
    </lineage>
</organism>
<dbReference type="PANTHER" id="PTHR24198:SF165">
    <property type="entry name" value="ANKYRIN REPEAT-CONTAINING PROTEIN-RELATED"/>
    <property type="match status" value="1"/>
</dbReference>